<evidence type="ECO:0000313" key="3">
    <source>
        <dbReference type="EMBL" id="CAB4135107.1"/>
    </source>
</evidence>
<reference evidence="2" key="1">
    <citation type="submission" date="2020-04" db="EMBL/GenBank/DDBJ databases">
        <authorList>
            <person name="Chiriac C."/>
            <person name="Salcher M."/>
            <person name="Ghai R."/>
            <person name="Kavagutti S V."/>
        </authorList>
    </citation>
    <scope>NUCLEOTIDE SEQUENCE</scope>
</reference>
<proteinExistence type="predicted"/>
<evidence type="ECO:0000256" key="1">
    <source>
        <dbReference type="SAM" id="MobiDB-lite"/>
    </source>
</evidence>
<gene>
    <name evidence="2" type="ORF">UFOVP127_210</name>
    <name evidence="3" type="ORF">UFOVP276_73</name>
</gene>
<protein>
    <submittedName>
        <fullName evidence="2">Uncharacterized protein</fullName>
    </submittedName>
</protein>
<dbReference type="EMBL" id="LR796294">
    <property type="protein sequence ID" value="CAB4135107.1"/>
    <property type="molecule type" value="Genomic_DNA"/>
</dbReference>
<feature type="compositionally biased region" description="Low complexity" evidence="1">
    <location>
        <begin position="18"/>
        <end position="27"/>
    </location>
</feature>
<accession>A0A6J5LEE4</accession>
<organism evidence="2">
    <name type="scientific">uncultured Caudovirales phage</name>
    <dbReference type="NCBI Taxonomy" id="2100421"/>
    <lineage>
        <taxon>Viruses</taxon>
        <taxon>Duplodnaviria</taxon>
        <taxon>Heunggongvirae</taxon>
        <taxon>Uroviricota</taxon>
        <taxon>Caudoviricetes</taxon>
        <taxon>Peduoviridae</taxon>
        <taxon>Maltschvirus</taxon>
        <taxon>Maltschvirus maltsch</taxon>
    </lineage>
</organism>
<feature type="region of interest" description="Disordered" evidence="1">
    <location>
        <begin position="1"/>
        <end position="43"/>
    </location>
</feature>
<dbReference type="EMBL" id="LR796249">
    <property type="protein sequence ID" value="CAB4131673.1"/>
    <property type="molecule type" value="Genomic_DNA"/>
</dbReference>
<evidence type="ECO:0000313" key="2">
    <source>
        <dbReference type="EMBL" id="CAB4131673.1"/>
    </source>
</evidence>
<name>A0A6J5LEE4_9CAUD</name>
<sequence>MRSRMALYVSDDDEETKSGSSLDGLGDALDDQINENSKEDKED</sequence>